<protein>
    <recommendedName>
        <fullName evidence="1">Thioredoxin domain-containing protein</fullName>
    </recommendedName>
</protein>
<sequence length="92" mass="10991">MEKDNKKRLLEFYGTECPHCVTMKPLIDRLERELNITLEKYEVWHNDENAKLMEQYDRGFCGGVPFFYNTATNNYICGSVPYEHFKAWAMEE</sequence>
<organism evidence="2 3">
    <name type="scientific">Candidatus Terrybacteria bacterium RIFCSPHIGHO2_01_FULL_43_35</name>
    <dbReference type="NCBI Taxonomy" id="1802361"/>
    <lineage>
        <taxon>Bacteria</taxon>
        <taxon>Candidatus Terryibacteriota</taxon>
    </lineage>
</organism>
<name>A0A1G2PDL1_9BACT</name>
<accession>A0A1G2PDL1</accession>
<evidence type="ECO:0000313" key="3">
    <source>
        <dbReference type="Proteomes" id="UP000178869"/>
    </source>
</evidence>
<dbReference type="Pfam" id="PF00085">
    <property type="entry name" value="Thioredoxin"/>
    <property type="match status" value="1"/>
</dbReference>
<dbReference type="Gene3D" id="3.40.30.10">
    <property type="entry name" value="Glutaredoxin"/>
    <property type="match status" value="1"/>
</dbReference>
<dbReference type="InterPro" id="IPR013766">
    <property type="entry name" value="Thioredoxin_domain"/>
</dbReference>
<reference evidence="2 3" key="1">
    <citation type="journal article" date="2016" name="Nat. Commun.">
        <title>Thousands of microbial genomes shed light on interconnected biogeochemical processes in an aquifer system.</title>
        <authorList>
            <person name="Anantharaman K."/>
            <person name="Brown C.T."/>
            <person name="Hug L.A."/>
            <person name="Sharon I."/>
            <person name="Castelle C.J."/>
            <person name="Probst A.J."/>
            <person name="Thomas B.C."/>
            <person name="Singh A."/>
            <person name="Wilkins M.J."/>
            <person name="Karaoz U."/>
            <person name="Brodie E.L."/>
            <person name="Williams K.H."/>
            <person name="Hubbard S.S."/>
            <person name="Banfield J.F."/>
        </authorList>
    </citation>
    <scope>NUCLEOTIDE SEQUENCE [LARGE SCALE GENOMIC DNA]</scope>
</reference>
<evidence type="ECO:0000259" key="1">
    <source>
        <dbReference type="Pfam" id="PF00085"/>
    </source>
</evidence>
<dbReference type="SUPFAM" id="SSF52833">
    <property type="entry name" value="Thioredoxin-like"/>
    <property type="match status" value="1"/>
</dbReference>
<dbReference type="Proteomes" id="UP000178869">
    <property type="component" value="Unassembled WGS sequence"/>
</dbReference>
<proteinExistence type="predicted"/>
<dbReference type="CDD" id="cd02947">
    <property type="entry name" value="TRX_family"/>
    <property type="match status" value="1"/>
</dbReference>
<gene>
    <name evidence="2" type="ORF">A2828_00510</name>
</gene>
<dbReference type="InterPro" id="IPR036249">
    <property type="entry name" value="Thioredoxin-like_sf"/>
</dbReference>
<evidence type="ECO:0000313" key="2">
    <source>
        <dbReference type="EMBL" id="OHA46414.1"/>
    </source>
</evidence>
<comment type="caution">
    <text evidence="2">The sequence shown here is derived from an EMBL/GenBank/DDBJ whole genome shotgun (WGS) entry which is preliminary data.</text>
</comment>
<feature type="domain" description="Thioredoxin" evidence="1">
    <location>
        <begin position="3"/>
        <end position="51"/>
    </location>
</feature>
<dbReference type="AlphaFoldDB" id="A0A1G2PDL1"/>
<dbReference type="EMBL" id="MHSR01000016">
    <property type="protein sequence ID" value="OHA46414.1"/>
    <property type="molecule type" value="Genomic_DNA"/>
</dbReference>